<sequence>MRFDFIRTHAAQYTVTLLCHVLEVSKAGYYAWKKKRAAAEPKPGELALRVHIRAAFRRSEGTYGSPRVHEELRGEGLRVSRKRVEQLMREEGLCARPKGRFRPRTTDSAHPYGIAPNLLKRQFGVEACTGVNQVWISDITYLPTGEGWLYLAVVLDLKSRRVIGYALEETLDARLATEALRRALWSRRPAAGLIHHSDRGVQYASAEYREVLERQGARASMSRRGDCYDNAVAESFFSTLEWELIQRRSWATRAQAKQSVQEWIERWYNARRLHSSLGYRSPAQFEAQLALTLRAA</sequence>
<dbReference type="InterPro" id="IPR048020">
    <property type="entry name" value="Transpos_IS3"/>
</dbReference>
<dbReference type="InterPro" id="IPR012337">
    <property type="entry name" value="RNaseH-like_sf"/>
</dbReference>
<protein>
    <submittedName>
        <fullName evidence="2">Mobile element protein</fullName>
    </submittedName>
</protein>
<dbReference type="GO" id="GO:0015074">
    <property type="term" value="P:DNA integration"/>
    <property type="evidence" value="ECO:0007669"/>
    <property type="project" value="InterPro"/>
</dbReference>
<dbReference type="InterPro" id="IPR036397">
    <property type="entry name" value="RNaseH_sf"/>
</dbReference>
<feature type="domain" description="Integrase catalytic" evidence="1">
    <location>
        <begin position="112"/>
        <end position="290"/>
    </location>
</feature>
<dbReference type="Gene3D" id="3.30.420.10">
    <property type="entry name" value="Ribonuclease H-like superfamily/Ribonuclease H"/>
    <property type="match status" value="1"/>
</dbReference>
<dbReference type="EMBL" id="CADCTV010000727">
    <property type="protein sequence ID" value="CAA9356939.1"/>
    <property type="molecule type" value="Genomic_DNA"/>
</dbReference>
<organism evidence="2">
    <name type="scientific">uncultured Gemmatimonadota bacterium</name>
    <dbReference type="NCBI Taxonomy" id="203437"/>
    <lineage>
        <taxon>Bacteria</taxon>
        <taxon>Pseudomonadati</taxon>
        <taxon>Gemmatimonadota</taxon>
        <taxon>environmental samples</taxon>
    </lineage>
</organism>
<dbReference type="PANTHER" id="PTHR46889:SF4">
    <property type="entry name" value="TRANSPOSASE INSO FOR INSERTION SEQUENCE ELEMENT IS911B-RELATED"/>
    <property type="match status" value="1"/>
</dbReference>
<dbReference type="PANTHER" id="PTHR46889">
    <property type="entry name" value="TRANSPOSASE INSF FOR INSERTION SEQUENCE IS3B-RELATED"/>
    <property type="match status" value="1"/>
</dbReference>
<dbReference type="PROSITE" id="PS50994">
    <property type="entry name" value="INTEGRASE"/>
    <property type="match status" value="1"/>
</dbReference>
<dbReference type="InterPro" id="IPR025948">
    <property type="entry name" value="HTH-like_dom"/>
</dbReference>
<proteinExistence type="predicted"/>
<dbReference type="Pfam" id="PF13333">
    <property type="entry name" value="rve_2"/>
    <property type="match status" value="1"/>
</dbReference>
<dbReference type="InterPro" id="IPR001584">
    <property type="entry name" value="Integrase_cat-core"/>
</dbReference>
<dbReference type="Pfam" id="PF13276">
    <property type="entry name" value="HTH_21"/>
    <property type="match status" value="1"/>
</dbReference>
<evidence type="ECO:0000313" key="2">
    <source>
        <dbReference type="EMBL" id="CAA9356939.1"/>
    </source>
</evidence>
<gene>
    <name evidence="2" type="ORF">AVDCRST_MAG89-3493</name>
</gene>
<accession>A0A6J4MEA1</accession>
<dbReference type="AlphaFoldDB" id="A0A6J4MEA1"/>
<dbReference type="SUPFAM" id="SSF53098">
    <property type="entry name" value="Ribonuclease H-like"/>
    <property type="match status" value="1"/>
</dbReference>
<dbReference type="NCBIfam" id="NF033516">
    <property type="entry name" value="transpos_IS3"/>
    <property type="match status" value="1"/>
</dbReference>
<name>A0A6J4MEA1_9BACT</name>
<dbReference type="InterPro" id="IPR050900">
    <property type="entry name" value="Transposase_IS3/IS150/IS904"/>
</dbReference>
<evidence type="ECO:0000259" key="1">
    <source>
        <dbReference type="PROSITE" id="PS50994"/>
    </source>
</evidence>
<dbReference type="Pfam" id="PF00665">
    <property type="entry name" value="rve"/>
    <property type="match status" value="1"/>
</dbReference>
<reference evidence="2" key="1">
    <citation type="submission" date="2020-02" db="EMBL/GenBank/DDBJ databases">
        <authorList>
            <person name="Meier V. D."/>
        </authorList>
    </citation>
    <scope>NUCLEOTIDE SEQUENCE</scope>
    <source>
        <strain evidence="2">AVDCRST_MAG89</strain>
    </source>
</reference>
<dbReference type="GO" id="GO:0003676">
    <property type="term" value="F:nucleic acid binding"/>
    <property type="evidence" value="ECO:0007669"/>
    <property type="project" value="InterPro"/>
</dbReference>